<evidence type="ECO:0000256" key="11">
    <source>
        <dbReference type="PROSITE-ProRule" id="PRU00192"/>
    </source>
</evidence>
<feature type="non-terminal residue" evidence="19">
    <location>
        <position position="1"/>
    </location>
</feature>
<evidence type="ECO:0000259" key="16">
    <source>
        <dbReference type="PROSITE" id="PS50057"/>
    </source>
</evidence>
<dbReference type="FunFam" id="2.30.29.30:FF:000079">
    <property type="entry name" value="unconventional myosin-VIIa"/>
    <property type="match status" value="1"/>
</dbReference>
<dbReference type="FunFam" id="1.10.10.820:FF:000001">
    <property type="entry name" value="Myosin heavy chain"/>
    <property type="match status" value="1"/>
</dbReference>
<dbReference type="SUPFAM" id="SSF54236">
    <property type="entry name" value="Ubiquitin-like"/>
    <property type="match status" value="2"/>
</dbReference>
<keyword evidence="5" id="KW-0677">Repeat</keyword>
<feature type="domain" description="PID" evidence="14">
    <location>
        <begin position="2092"/>
        <end position="2119"/>
    </location>
</feature>
<dbReference type="InterPro" id="IPR001609">
    <property type="entry name" value="Myosin_head_motor_dom-like"/>
</dbReference>
<dbReference type="Gene3D" id="1.20.5.190">
    <property type="match status" value="2"/>
</dbReference>
<feature type="domain" description="Myosin motor" evidence="18">
    <location>
        <begin position="65"/>
        <end position="741"/>
    </location>
</feature>
<dbReference type="InterPro" id="IPR019748">
    <property type="entry name" value="FERM_central"/>
</dbReference>
<dbReference type="GO" id="GO:0009887">
    <property type="term" value="P:animal organ morphogenesis"/>
    <property type="evidence" value="ECO:0007669"/>
    <property type="project" value="UniProtKB-ARBA"/>
</dbReference>
<dbReference type="SMART" id="SM00295">
    <property type="entry name" value="B41"/>
    <property type="match status" value="2"/>
</dbReference>
<dbReference type="Gene3D" id="1.20.120.720">
    <property type="entry name" value="Myosin VI head, motor domain, U50 subdomain"/>
    <property type="match status" value="1"/>
</dbReference>
<dbReference type="InterPro" id="IPR041794">
    <property type="entry name" value="MyoVII_FERM_C2"/>
</dbReference>
<dbReference type="SUPFAM" id="SSF52540">
    <property type="entry name" value="P-loop containing nucleoside triphosphate hydrolases"/>
    <property type="match status" value="2"/>
</dbReference>
<evidence type="ECO:0000256" key="7">
    <source>
        <dbReference type="ARBA" id="ARBA00022840"/>
    </source>
</evidence>
<evidence type="ECO:0000259" key="18">
    <source>
        <dbReference type="PROSITE" id="PS51456"/>
    </source>
</evidence>
<dbReference type="InterPro" id="IPR014352">
    <property type="entry name" value="FERM/acyl-CoA-bd_prot_sf"/>
</dbReference>
<dbReference type="Pfam" id="PF00612">
    <property type="entry name" value="IQ"/>
    <property type="match status" value="4"/>
</dbReference>
<dbReference type="InterPro" id="IPR019749">
    <property type="entry name" value="Band_41_domain"/>
</dbReference>
<name>A0A7L4HH70_SCOUM</name>
<keyword evidence="10 12" id="KW-0009">Actin-binding</keyword>
<protein>
    <submittedName>
        <fullName evidence="19">MYO7A protein</fullName>
    </submittedName>
</protein>
<dbReference type="GO" id="GO:0045177">
    <property type="term" value="C:apical part of cell"/>
    <property type="evidence" value="ECO:0007669"/>
    <property type="project" value="UniProtKB-ARBA"/>
</dbReference>
<dbReference type="GO" id="GO:0016459">
    <property type="term" value="C:myosin complex"/>
    <property type="evidence" value="ECO:0007669"/>
    <property type="project" value="UniProtKB-KW"/>
</dbReference>
<dbReference type="CDD" id="cd13198">
    <property type="entry name" value="FERM_C1_MyoVII"/>
    <property type="match status" value="1"/>
</dbReference>
<dbReference type="FunFam" id="2.30.29.30:FF:000075">
    <property type="entry name" value="unconventional myosin-VIIa"/>
    <property type="match status" value="1"/>
</dbReference>
<dbReference type="GO" id="GO:0007423">
    <property type="term" value="P:sensory organ development"/>
    <property type="evidence" value="ECO:0007669"/>
    <property type="project" value="UniProtKB-ARBA"/>
</dbReference>
<feature type="binding site" evidence="12">
    <location>
        <begin position="158"/>
        <end position="165"/>
    </location>
    <ligand>
        <name>ATP</name>
        <dbReference type="ChEBI" id="CHEBI:30616"/>
    </ligand>
</feature>
<dbReference type="Pfam" id="PF00373">
    <property type="entry name" value="FERM_M"/>
    <property type="match status" value="1"/>
</dbReference>
<dbReference type="FunFam" id="3.10.20.90:FF:000036">
    <property type="entry name" value="Unconventional myosin-VIIa"/>
    <property type="match status" value="1"/>
</dbReference>
<evidence type="ECO:0000256" key="6">
    <source>
        <dbReference type="ARBA" id="ARBA00022741"/>
    </source>
</evidence>
<dbReference type="PROSITE" id="PS51456">
    <property type="entry name" value="MYOSIN_MOTOR"/>
    <property type="match status" value="1"/>
</dbReference>
<dbReference type="Pfam" id="PF21998">
    <property type="entry name" value="FERM_C1_MyoVII"/>
    <property type="match status" value="1"/>
</dbReference>
<dbReference type="PRINTS" id="PR00193">
    <property type="entry name" value="MYOSINHEAVY"/>
</dbReference>
<keyword evidence="9 12" id="KW-0505">Motor protein</keyword>
<evidence type="ECO:0000256" key="12">
    <source>
        <dbReference type="PROSITE-ProRule" id="PRU00782"/>
    </source>
</evidence>
<sequence>ASLWFQGDYVWMDLKTGREFDVPIGAVVKLCDSGQIQVVDDEGNEHWISPQNASHIKPMHPTSIHGVEDMIRLGDLNEAGILRNLLIRYREHLIYTYTGSILVAVNPYQLLPIYSPEQIRLYTNKKIGEMPPHIFAIADNCYFNMQRNNKDQCCIISGESGAGKTESTKLILQFLAAISGQHSWIEQQVLEANPILEAFGNAKTIRNDNSSRFGKYIDIHFNKRGAIEGAKIEQYLLEKSRVCRQAQDERNYHVFYCMLRGMTMEQKKKLGLGKATDYNYLAMGNCTTCDGRDDSKEYANIRSAMKVLMFTDTENWEISKLLAAILHMGNLQYEARTYDNLDACEVVQSASLITAASLLEVDPQDVMNCLTSRTIITRGETVSTPLSMEQALDVRDAFVKGIYGRLFVWIVEKINAAIYRPPSQELKSVRRSIGLLDIFGFENFTVNSFEQLCINFANENLQQFFVRHVFKLEQEEYNLENINWQHIEFTDNQDALDMIAIKPMNIISLIDEESKFPKGTDATMLHKLNSQHKLNTNYIPPKNNYETQFGINHFAGIVYYETKGFLEKNRDTLHGDIIQLVHSSKNKFIKQIFQADVAMGAETRKRSPTLSSQFKRSLELLMRTLSVCQPFFVRCIKPNEYKKPMLFDRELCVRQLRYSGMMETIRIRRAGYPIRYTFVEFVDRYRVLMPGVKPAYKQGDLRGTCQRIAEAVLGKDDDWQIGKTKIFLKDHHDMLLEIERDKAITDKVILIQKVVRGFKDRSNFLKVRNSVLMIQRYWRGHNCRKNYGAMRIGFLRLQALYRSRKLHKQYHMARRRIIEFQARCRGYLVRRAFRHRLWAVLTIQAYARGMIARRLYKRLRGEYHRRLEAEKLRLAEEERLRKEMSAKKAKEEAEKKHQVRLAQLAREDAEREVKEKEEARRKKELLEKMEKARNEPVNDSEMVDKMFGFLGTTSSLPGQEGQAPNGFEDLERAQKELEEEDLDAALPLPEEEEEDLSEYKFAKFAATYFQGTTTHTYIRRPLKQPLLYHEDEGDQLAALAVWITILRFMGDLPEPKYHTAMSDGGEKIPVMTKIYETLGKKTYKKELQALQGEGESTHIDGHKKNSVRHKLVSLTLKKKSKLTEEVTKRLHDGESTLQGNSMLEDRPTSNLEKLHFIIGNGILRPALRDEIYCQICKQLTQNPSKSSHARGWILMSLCVGCFAPSEKFVKYLRNFINGGPPGYAPYCEERLRRTFANGTRTQPPSWLELQATKSKKPIMLPVTFMDGTTKTLLTDSATTAKELCNSLADKISLKDRFGFSLYIALFDKVSSLGSGNDHVMDAVSQCEQYAKEQGAQERNAPWRLFFRKEIFTPWHNPSEDNVATNLIYQQIVRGVKFGEYRCDKEEDLAELASQQYYVDYGSEMVLERLLNLIPSYIPDREITASKTVEKWAQLIIAAHKKGIYTQKRADPKKVKEEVVDFARFKWPLLFSRFYEAFKFSGPSLPKNDVIVAVNWTGVYFVDEQEQVLLELSFPEITAVSSSRGGKLQGQSFTLATIKGDEYTFTSNNAEDIRDLVVTFLEGLRKRSKYVVTLQDNPNPVGEESGFLSFLKGDLIVLDQDTGEHVMNSGWANGFNERTKQRGDFPTDSVYVLPTVTMPPLEIVALVTMTPDQRQDVIRTSQLAISDSEERVKPYTLEEFSYDYFRPPPKHTLSRVMITKSRGKDKLWCYTREPIKQPLLKKILGSEELSQEACMAFIDILYMGDYPSKRTRSVNELTDQIFEGALKAEPLKDEIYCQTLKQLTDNHIKYSEEKGWELLWLCTGLFPPSNILLPHVQRFLQSRKHHPLAADCIQRLQKALRNGSRKYPPHLVEVEAIQHKTTQIFHKVYFPDDTDEAFEVESSTKAKDFCQNISNRLLLKSSEGFSLFVKISDKVISVPEGDFFFDFVRHLTDWIKKARPAKDGIVPSLTYQVFFMKKLWTNTTPGKDSMADSIFHYYQELPKYLRGYHKCTREEVLQLAALIYRVKFEDDKSYFPSIPKLLKELVPQDLIRQLSPDDWKRSIVAYYNKHAGKTREEAKLAFLKIIFKWPTFGSAFFEVKQTTEPNYPEILLIAINKHGVSLIDPKTKDILITHPFTKISNWSSGNTYFHITIGNLVRGSKLLCETSLGYKMDDLLTSYISQMLTAMSKQRSAKGSK</sequence>
<feature type="domain" description="MyTH4" evidence="17">
    <location>
        <begin position="1017"/>
        <end position="1253"/>
    </location>
</feature>
<evidence type="ECO:0000256" key="10">
    <source>
        <dbReference type="ARBA" id="ARBA00023203"/>
    </source>
</evidence>
<dbReference type="GO" id="GO:0003779">
    <property type="term" value="F:actin binding"/>
    <property type="evidence" value="ECO:0007669"/>
    <property type="project" value="UniProtKB-KW"/>
</dbReference>
<dbReference type="OrthoDB" id="6108017at2759"/>
<feature type="domain" description="FERM" evidence="16">
    <location>
        <begin position="1863"/>
        <end position="2166"/>
    </location>
</feature>
<dbReference type="GO" id="GO:0007605">
    <property type="term" value="P:sensory perception of sound"/>
    <property type="evidence" value="ECO:0007669"/>
    <property type="project" value="UniProtKB-ARBA"/>
</dbReference>
<dbReference type="Pfam" id="PF24123">
    <property type="entry name" value="Myosin_VII_N"/>
    <property type="match status" value="1"/>
</dbReference>
<dbReference type="InterPro" id="IPR041793">
    <property type="entry name" value="MyoVII_FERM_C1"/>
</dbReference>
<dbReference type="FunFam" id="1.25.40.530:FF:000004">
    <property type="entry name" value="Myosin VIIA"/>
    <property type="match status" value="1"/>
</dbReference>
<dbReference type="Gene3D" id="3.10.20.90">
    <property type="entry name" value="Phosphatidylinositol 3-kinase Catalytic Subunit, Chain A, domain 1"/>
    <property type="match status" value="2"/>
</dbReference>
<dbReference type="InterPro" id="IPR038185">
    <property type="entry name" value="MyTH4_dom_sf"/>
</dbReference>
<dbReference type="SUPFAM" id="SSF50729">
    <property type="entry name" value="PH domain-like"/>
    <property type="match status" value="1"/>
</dbReference>
<feature type="region of interest" description="Actin-binding" evidence="12">
    <location>
        <begin position="618"/>
        <end position="640"/>
    </location>
</feature>
<keyword evidence="3 11" id="KW-0728">SH3 domain</keyword>
<dbReference type="GO" id="GO:0005524">
    <property type="term" value="F:ATP binding"/>
    <property type="evidence" value="ECO:0007669"/>
    <property type="project" value="UniProtKB-UniRule"/>
</dbReference>
<dbReference type="FunFam" id="1.20.80.10:FF:000012">
    <property type="entry name" value="Myosin VIIA"/>
    <property type="match status" value="1"/>
</dbReference>
<dbReference type="FunFam" id="2.30.30.40:FF:000113">
    <property type="entry name" value="unconventional myosin-VIIa"/>
    <property type="match status" value="1"/>
</dbReference>
<feature type="coiled-coil region" evidence="13">
    <location>
        <begin position="867"/>
        <end position="935"/>
    </location>
</feature>
<keyword evidence="4" id="KW-0963">Cytoplasm</keyword>
<dbReference type="GO" id="GO:0005902">
    <property type="term" value="C:microvillus"/>
    <property type="evidence" value="ECO:0007669"/>
    <property type="project" value="UniProtKB-ARBA"/>
</dbReference>
<keyword evidence="8 12" id="KW-0518">Myosin</keyword>
<dbReference type="Pfam" id="PF21989">
    <property type="entry name" value="RA_2"/>
    <property type="match status" value="2"/>
</dbReference>
<dbReference type="InterPro" id="IPR000299">
    <property type="entry name" value="FERM_domain"/>
</dbReference>
<dbReference type="InterPro" id="IPR036028">
    <property type="entry name" value="SH3-like_dom_sf"/>
</dbReference>
<evidence type="ECO:0000259" key="14">
    <source>
        <dbReference type="PROSITE" id="PS01179"/>
    </source>
</evidence>
<dbReference type="Gene3D" id="2.30.29.30">
    <property type="entry name" value="Pleckstrin-homology domain (PH domain)/Phosphotyrosine-binding domain (PTB)"/>
    <property type="match status" value="2"/>
</dbReference>
<accession>A0A7L4HH70</accession>
<dbReference type="SMART" id="SM00326">
    <property type="entry name" value="SH3"/>
    <property type="match status" value="1"/>
</dbReference>
<evidence type="ECO:0000256" key="3">
    <source>
        <dbReference type="ARBA" id="ARBA00022443"/>
    </source>
</evidence>
<dbReference type="Pfam" id="PF00784">
    <property type="entry name" value="MyTH4"/>
    <property type="match status" value="2"/>
</dbReference>
<dbReference type="Gene3D" id="1.20.58.530">
    <property type="match status" value="1"/>
</dbReference>
<comment type="similarity">
    <text evidence="2 12">Belongs to the TRAFAC class myosin-kinesin ATPase superfamily. Myosin family.</text>
</comment>
<feature type="domain" description="FERM" evidence="16">
    <location>
        <begin position="1258"/>
        <end position="1567"/>
    </location>
</feature>
<dbReference type="CDD" id="cd17092">
    <property type="entry name" value="FERM1_F1_Myosin-VII"/>
    <property type="match status" value="1"/>
</dbReference>
<proteinExistence type="inferred from homology"/>
<dbReference type="CDD" id="cd14473">
    <property type="entry name" value="FERM_B-lobe"/>
    <property type="match status" value="2"/>
</dbReference>
<dbReference type="InterPro" id="IPR027417">
    <property type="entry name" value="P-loop_NTPase"/>
</dbReference>
<comment type="subcellular location">
    <subcellularLocation>
        <location evidence="1">Cytoplasm</location>
    </subcellularLocation>
</comment>
<feature type="domain" description="SH3" evidence="15">
    <location>
        <begin position="1565"/>
        <end position="1634"/>
    </location>
</feature>
<dbReference type="PROSITE" id="PS01179">
    <property type="entry name" value="PID"/>
    <property type="match status" value="1"/>
</dbReference>
<dbReference type="Gene3D" id="2.30.30.40">
    <property type="entry name" value="SH3 Domains"/>
    <property type="match status" value="1"/>
</dbReference>
<dbReference type="SUPFAM" id="SSF47031">
    <property type="entry name" value="Second domain of FERM"/>
    <property type="match status" value="2"/>
</dbReference>
<dbReference type="PROSITE" id="PS50096">
    <property type="entry name" value="IQ"/>
    <property type="match status" value="3"/>
</dbReference>
<evidence type="ECO:0000256" key="5">
    <source>
        <dbReference type="ARBA" id="ARBA00022737"/>
    </source>
</evidence>
<evidence type="ECO:0000313" key="20">
    <source>
        <dbReference type="Proteomes" id="UP000539032"/>
    </source>
</evidence>
<dbReference type="InterPro" id="IPR051567">
    <property type="entry name" value="Unconventional_Myosin_ATPase"/>
</dbReference>
<dbReference type="Gene3D" id="1.10.10.820">
    <property type="match status" value="1"/>
</dbReference>
<dbReference type="InterPro" id="IPR035963">
    <property type="entry name" value="FERM_2"/>
</dbReference>
<dbReference type="InterPro" id="IPR000048">
    <property type="entry name" value="IQ_motif_EF-hand-BS"/>
</dbReference>
<keyword evidence="6 12" id="KW-0547">Nucleotide-binding</keyword>
<dbReference type="PROSITE" id="PS50002">
    <property type="entry name" value="SH3"/>
    <property type="match status" value="1"/>
</dbReference>
<dbReference type="EMBL" id="VZTL01003637">
    <property type="protein sequence ID" value="NXX52607.1"/>
    <property type="molecule type" value="Genomic_DNA"/>
</dbReference>
<organism evidence="19 20">
    <name type="scientific">Scopus umbretta</name>
    <name type="common">Hammerkop</name>
    <dbReference type="NCBI Taxonomy" id="33581"/>
    <lineage>
        <taxon>Eukaryota</taxon>
        <taxon>Metazoa</taxon>
        <taxon>Chordata</taxon>
        <taxon>Craniata</taxon>
        <taxon>Vertebrata</taxon>
        <taxon>Euteleostomi</taxon>
        <taxon>Archelosauria</taxon>
        <taxon>Archosauria</taxon>
        <taxon>Dinosauria</taxon>
        <taxon>Saurischia</taxon>
        <taxon>Theropoda</taxon>
        <taxon>Coelurosauria</taxon>
        <taxon>Aves</taxon>
        <taxon>Neognathae</taxon>
        <taxon>Neoaves</taxon>
        <taxon>Aequornithes</taxon>
        <taxon>Pelecaniformes</taxon>
        <taxon>Scopidae</taxon>
        <taxon>Scopus</taxon>
    </lineage>
</organism>
<keyword evidence="20" id="KW-1185">Reference proteome</keyword>
<comment type="caution">
    <text evidence="19">The sequence shown here is derived from an EMBL/GenBank/DDBJ whole genome shotgun (WGS) entry which is preliminary data.</text>
</comment>
<dbReference type="FunFam" id="3.40.850.10:FF:000007">
    <property type="entry name" value="Myosin VIIA"/>
    <property type="match status" value="1"/>
</dbReference>
<dbReference type="PANTHER" id="PTHR22692:SF34">
    <property type="entry name" value="MYOSIN VIIA"/>
    <property type="match status" value="1"/>
</dbReference>
<dbReference type="SMART" id="SM00015">
    <property type="entry name" value="IQ"/>
    <property type="match status" value="4"/>
</dbReference>
<evidence type="ECO:0000313" key="19">
    <source>
        <dbReference type="EMBL" id="NXX52607.1"/>
    </source>
</evidence>
<dbReference type="InterPro" id="IPR036106">
    <property type="entry name" value="MYSc_Myo7"/>
</dbReference>
<dbReference type="SUPFAM" id="SSF50044">
    <property type="entry name" value="SH3-domain"/>
    <property type="match status" value="1"/>
</dbReference>
<evidence type="ECO:0000259" key="17">
    <source>
        <dbReference type="PROSITE" id="PS51016"/>
    </source>
</evidence>
<evidence type="ECO:0000256" key="13">
    <source>
        <dbReference type="SAM" id="Coils"/>
    </source>
</evidence>
<dbReference type="Pfam" id="PF02174">
    <property type="entry name" value="IRS"/>
    <property type="match status" value="1"/>
</dbReference>
<dbReference type="InterPro" id="IPR057130">
    <property type="entry name" value="Myosin_VII_N"/>
</dbReference>
<dbReference type="Proteomes" id="UP000539032">
    <property type="component" value="Unassembled WGS sequence"/>
</dbReference>
<dbReference type="InterPro" id="IPR036961">
    <property type="entry name" value="Kinesin_motor_dom_sf"/>
</dbReference>
<dbReference type="CDD" id="cd17093">
    <property type="entry name" value="FERM2_F1_Myosin-VII"/>
    <property type="match status" value="1"/>
</dbReference>
<dbReference type="InterPro" id="IPR002404">
    <property type="entry name" value="IRS_PTB"/>
</dbReference>
<dbReference type="Gene3D" id="1.25.40.530">
    <property type="entry name" value="MyTH4 domain"/>
    <property type="match status" value="2"/>
</dbReference>
<gene>
    <name evidence="19" type="primary">Myo7a_0</name>
    <name evidence="19" type="ORF">SCOUMB_R05373</name>
</gene>
<evidence type="ECO:0000256" key="8">
    <source>
        <dbReference type="ARBA" id="ARBA00023123"/>
    </source>
</evidence>
<dbReference type="GO" id="GO:0003774">
    <property type="term" value="F:cytoskeletal motor activity"/>
    <property type="evidence" value="ECO:0007669"/>
    <property type="project" value="UniProtKB-UniRule"/>
</dbReference>
<dbReference type="FunFam" id="1.20.80.10:FF:000013">
    <property type="entry name" value="Unconventional myosin-VIIa"/>
    <property type="match status" value="1"/>
</dbReference>
<dbReference type="SMART" id="SM00242">
    <property type="entry name" value="MYSc"/>
    <property type="match status" value="1"/>
</dbReference>
<dbReference type="InterPro" id="IPR000857">
    <property type="entry name" value="MyTH4_dom"/>
</dbReference>
<dbReference type="InterPro" id="IPR006020">
    <property type="entry name" value="PTB/PI_dom"/>
</dbReference>
<dbReference type="InterPro" id="IPR029071">
    <property type="entry name" value="Ubiquitin-like_domsf"/>
</dbReference>
<dbReference type="GO" id="GO:0005737">
    <property type="term" value="C:cytoplasm"/>
    <property type="evidence" value="ECO:0007669"/>
    <property type="project" value="UniProtKB-SubCell"/>
</dbReference>
<dbReference type="InterPro" id="IPR001452">
    <property type="entry name" value="SH3_domain"/>
</dbReference>
<dbReference type="Pfam" id="PF00063">
    <property type="entry name" value="Myosin_head"/>
    <property type="match status" value="1"/>
</dbReference>
<dbReference type="PANTHER" id="PTHR22692">
    <property type="entry name" value="MYOSIN VII, XV"/>
    <property type="match status" value="1"/>
</dbReference>
<evidence type="ECO:0000256" key="2">
    <source>
        <dbReference type="ARBA" id="ARBA00008314"/>
    </source>
</evidence>
<dbReference type="PROSITE" id="PS50057">
    <property type="entry name" value="FERM_3"/>
    <property type="match status" value="2"/>
</dbReference>
<feature type="domain" description="MyTH4" evidence="17">
    <location>
        <begin position="1709"/>
        <end position="1857"/>
    </location>
</feature>
<dbReference type="FunFam" id="3.10.20.90:FF:000051">
    <property type="entry name" value="Unconventional myosin-VIIa"/>
    <property type="match status" value="1"/>
</dbReference>
<dbReference type="InterPro" id="IPR011993">
    <property type="entry name" value="PH-like_dom_sf"/>
</dbReference>
<dbReference type="SMART" id="SM00139">
    <property type="entry name" value="MyTH4"/>
    <property type="match status" value="2"/>
</dbReference>
<evidence type="ECO:0000256" key="9">
    <source>
        <dbReference type="ARBA" id="ARBA00023175"/>
    </source>
</evidence>
<evidence type="ECO:0000256" key="1">
    <source>
        <dbReference type="ARBA" id="ARBA00004496"/>
    </source>
</evidence>
<dbReference type="CDD" id="cd01381">
    <property type="entry name" value="MYSc_Myo7"/>
    <property type="match status" value="1"/>
</dbReference>
<keyword evidence="7 12" id="KW-0067">ATP-binding</keyword>
<keyword evidence="13" id="KW-0175">Coiled coil</keyword>
<evidence type="ECO:0000256" key="4">
    <source>
        <dbReference type="ARBA" id="ARBA00022490"/>
    </source>
</evidence>
<reference evidence="19 20" key="1">
    <citation type="submission" date="2020-02" db="EMBL/GenBank/DDBJ databases">
        <title>Bird 10,000 Genomes (B10K) Project - Family phase.</title>
        <authorList>
            <person name="Zhang G."/>
        </authorList>
    </citation>
    <scope>NUCLEOTIDE SEQUENCE [LARGE SCALE GENOMIC DNA]</scope>
    <source>
        <strain evidence="19">B10K-DU-002-70</strain>
        <tissue evidence="19">Muscle</tissue>
    </source>
</reference>
<dbReference type="Gene3D" id="6.20.240.20">
    <property type="match status" value="1"/>
</dbReference>
<feature type="non-terminal residue" evidence="19">
    <location>
        <position position="2176"/>
    </location>
</feature>
<dbReference type="CDD" id="cd13199">
    <property type="entry name" value="FERM_C2_MyoVII"/>
    <property type="match status" value="1"/>
</dbReference>
<dbReference type="PROSITE" id="PS51016">
    <property type="entry name" value="MYTH4"/>
    <property type="match status" value="2"/>
</dbReference>
<evidence type="ECO:0000259" key="15">
    <source>
        <dbReference type="PROSITE" id="PS50002"/>
    </source>
</evidence>
<dbReference type="Gene3D" id="1.20.80.10">
    <property type="match status" value="2"/>
</dbReference>
<dbReference type="GO" id="GO:0030182">
    <property type="term" value="P:neuron differentiation"/>
    <property type="evidence" value="ECO:0007669"/>
    <property type="project" value="UniProtKB-ARBA"/>
</dbReference>
<dbReference type="Gene3D" id="3.40.850.10">
    <property type="entry name" value="Kinesin motor domain"/>
    <property type="match status" value="1"/>
</dbReference>